<dbReference type="InterPro" id="IPR006127">
    <property type="entry name" value="ZnuA-like"/>
</dbReference>
<proteinExistence type="inferred from homology"/>
<evidence type="ECO:0000256" key="3">
    <source>
        <dbReference type="ARBA" id="ARBA00022448"/>
    </source>
</evidence>
<dbReference type="Pfam" id="PF01297">
    <property type="entry name" value="ZnuA"/>
    <property type="match status" value="1"/>
</dbReference>
<dbReference type="PRINTS" id="PR00691">
    <property type="entry name" value="ADHESINB"/>
</dbReference>
<dbReference type="InterPro" id="IPR006128">
    <property type="entry name" value="Lipoprotein_PsaA-like"/>
</dbReference>
<evidence type="ECO:0000256" key="2">
    <source>
        <dbReference type="ARBA" id="ARBA00011028"/>
    </source>
</evidence>
<dbReference type="Proteomes" id="UP000307968">
    <property type="component" value="Chromosome"/>
</dbReference>
<dbReference type="InterPro" id="IPR050492">
    <property type="entry name" value="Bact_metal-bind_prot9"/>
</dbReference>
<keyword evidence="8" id="KW-0449">Lipoprotein</keyword>
<evidence type="ECO:0000313" key="8">
    <source>
        <dbReference type="EMBL" id="VTP60804.1"/>
    </source>
</evidence>
<evidence type="ECO:0000313" key="9">
    <source>
        <dbReference type="Proteomes" id="UP000307968"/>
    </source>
</evidence>
<feature type="chain" id="PRO_5020589310" evidence="7">
    <location>
        <begin position="21"/>
        <end position="221"/>
    </location>
</feature>
<evidence type="ECO:0000256" key="7">
    <source>
        <dbReference type="SAM" id="SignalP"/>
    </source>
</evidence>
<dbReference type="PANTHER" id="PTHR42953:SF1">
    <property type="entry name" value="METAL-BINDING PROTEIN HI_0362-RELATED"/>
    <property type="match status" value="1"/>
</dbReference>
<dbReference type="GO" id="GO:0030313">
    <property type="term" value="C:cell envelope"/>
    <property type="evidence" value="ECO:0007669"/>
    <property type="project" value="UniProtKB-SubCell"/>
</dbReference>
<evidence type="ECO:0000256" key="1">
    <source>
        <dbReference type="ARBA" id="ARBA00004196"/>
    </source>
</evidence>
<protein>
    <submittedName>
        <fullName evidence="8">Metal ABC transporter substrate-binding lipoprotein</fullName>
    </submittedName>
</protein>
<dbReference type="AlphaFoldDB" id="A0A4U9HB89"/>
<dbReference type="PANTHER" id="PTHR42953">
    <property type="entry name" value="HIGH-AFFINITY ZINC UPTAKE SYSTEM PROTEIN ZNUA-RELATED"/>
    <property type="match status" value="1"/>
</dbReference>
<feature type="signal peptide" evidence="7">
    <location>
        <begin position="1"/>
        <end position="20"/>
    </location>
</feature>
<dbReference type="PRINTS" id="PR00690">
    <property type="entry name" value="ADHESNFAMILY"/>
</dbReference>
<evidence type="ECO:0000256" key="5">
    <source>
        <dbReference type="ARBA" id="ARBA00022729"/>
    </source>
</evidence>
<dbReference type="Gene3D" id="3.40.50.1980">
    <property type="entry name" value="Nitrogenase molybdenum iron protein domain"/>
    <property type="match status" value="2"/>
</dbReference>
<reference evidence="8 9" key="1">
    <citation type="submission" date="2019-05" db="EMBL/GenBank/DDBJ databases">
        <authorList>
            <consortium name="Pathogen Informatics"/>
        </authorList>
    </citation>
    <scope>NUCLEOTIDE SEQUENCE [LARGE SCALE GENOMIC DNA]</scope>
    <source>
        <strain evidence="8 9">NCTC12971</strain>
    </source>
</reference>
<name>A0A4U9HB89_SERRU</name>
<comment type="subcellular location">
    <subcellularLocation>
        <location evidence="1">Cell envelope</location>
    </subcellularLocation>
</comment>
<dbReference type="GO" id="GO:0030001">
    <property type="term" value="P:metal ion transport"/>
    <property type="evidence" value="ECO:0007669"/>
    <property type="project" value="InterPro"/>
</dbReference>
<keyword evidence="5 7" id="KW-0732">Signal</keyword>
<evidence type="ECO:0000256" key="6">
    <source>
        <dbReference type="RuleBase" id="RU003512"/>
    </source>
</evidence>
<keyword evidence="4" id="KW-0479">Metal-binding</keyword>
<dbReference type="GO" id="GO:0007155">
    <property type="term" value="P:cell adhesion"/>
    <property type="evidence" value="ECO:0007669"/>
    <property type="project" value="InterPro"/>
</dbReference>
<gene>
    <name evidence="8" type="primary">mtsA</name>
    <name evidence="8" type="ORF">NCTC12971_01294</name>
</gene>
<keyword evidence="3 6" id="KW-0813">Transport</keyword>
<dbReference type="GO" id="GO:0046872">
    <property type="term" value="F:metal ion binding"/>
    <property type="evidence" value="ECO:0007669"/>
    <property type="project" value="UniProtKB-KW"/>
</dbReference>
<comment type="similarity">
    <text evidence="2 6">Belongs to the bacterial solute-binding protein 9 family.</text>
</comment>
<dbReference type="InterPro" id="IPR006129">
    <property type="entry name" value="AdhesinB"/>
</dbReference>
<evidence type="ECO:0000256" key="4">
    <source>
        <dbReference type="ARBA" id="ARBA00022723"/>
    </source>
</evidence>
<sequence length="221" mass="23849">MKSLSITLTAALLVSPAAMAKTVDAVASFSVLADIVKQVGGEHVNVVSLVGPNGDPHAFQPSPQDSKALKQADVVFVSGLGLEGWLDRLVGASGYQGPVVVASQGIDTRSMEEDGQQITDPHAWNSMRNGVRYATNVMNALVVADPQDADYFRQRGKAYVQQLQQLDSWAKSEFAAVAPQRRKVLTSHDAFGYFGQEYGVTFLARWVSPPNRRPAPARLPV</sequence>
<dbReference type="SUPFAM" id="SSF53807">
    <property type="entry name" value="Helical backbone' metal receptor"/>
    <property type="match status" value="1"/>
</dbReference>
<dbReference type="EMBL" id="LR590463">
    <property type="protein sequence ID" value="VTP60804.1"/>
    <property type="molecule type" value="Genomic_DNA"/>
</dbReference>
<accession>A0A4U9HB89</accession>
<organism evidence="8 9">
    <name type="scientific">Serratia rubidaea</name>
    <name type="common">Serratia marinorubra</name>
    <dbReference type="NCBI Taxonomy" id="61652"/>
    <lineage>
        <taxon>Bacteria</taxon>
        <taxon>Pseudomonadati</taxon>
        <taxon>Pseudomonadota</taxon>
        <taxon>Gammaproteobacteria</taxon>
        <taxon>Enterobacterales</taxon>
        <taxon>Yersiniaceae</taxon>
        <taxon>Serratia</taxon>
    </lineage>
</organism>